<dbReference type="OMA" id="FVECNFF"/>
<dbReference type="RefSeq" id="XP_007813667.1">
    <property type="nucleotide sequence ID" value="XM_007815476.1"/>
</dbReference>
<accession>E9EBS9</accession>
<proteinExistence type="predicted"/>
<dbReference type="SUPFAM" id="SSF50685">
    <property type="entry name" value="Barwin-like endoglucanases"/>
    <property type="match status" value="1"/>
</dbReference>
<dbReference type="AlphaFoldDB" id="E9EBS9"/>
<reference evidence="2 3" key="1">
    <citation type="journal article" date="2011" name="PLoS Genet.">
        <title>Genome sequencing and comparative transcriptomics of the model entomopathogenic fungi Metarhizium anisopliae and M. acridum.</title>
        <authorList>
            <person name="Gao Q."/>
            <person name="Jin K."/>
            <person name="Ying S.H."/>
            <person name="Zhang Y."/>
            <person name="Xiao G."/>
            <person name="Shang Y."/>
            <person name="Duan Z."/>
            <person name="Hu X."/>
            <person name="Xie X.Q."/>
            <person name="Zhou G."/>
            <person name="Peng G."/>
            <person name="Luo Z."/>
            <person name="Huang W."/>
            <person name="Wang B."/>
            <person name="Fang W."/>
            <person name="Wang S."/>
            <person name="Zhong Y."/>
            <person name="Ma L.J."/>
            <person name="St Leger R.J."/>
            <person name="Zhao G.P."/>
            <person name="Pei Y."/>
            <person name="Feng M.G."/>
            <person name="Xia Y."/>
            <person name="Wang C."/>
        </authorList>
    </citation>
    <scope>NUCLEOTIDE SEQUENCE [LARGE SCALE GENOMIC DNA]</scope>
    <source>
        <strain evidence="2 3">CQMa 102</strain>
    </source>
</reference>
<dbReference type="Gene3D" id="2.40.40.10">
    <property type="entry name" value="RlpA-like domain"/>
    <property type="match status" value="1"/>
</dbReference>
<name>E9EBS9_METAQ</name>
<evidence type="ECO:0000256" key="1">
    <source>
        <dbReference type="SAM" id="SignalP"/>
    </source>
</evidence>
<feature type="chain" id="PRO_5003235256" evidence="1">
    <location>
        <begin position="17"/>
        <end position="163"/>
    </location>
</feature>
<keyword evidence="1" id="KW-0732">Signal</keyword>
<gene>
    <name evidence="2" type="ORF">MAC_07327</name>
</gene>
<dbReference type="Proteomes" id="UP000002499">
    <property type="component" value="Unassembled WGS sequence"/>
</dbReference>
<dbReference type="STRING" id="655827.E9EBS9"/>
<dbReference type="KEGG" id="maw:19251638"/>
<protein>
    <submittedName>
        <fullName evidence="2">Chitinase</fullName>
    </submittedName>
</protein>
<feature type="signal peptide" evidence="1">
    <location>
        <begin position="1"/>
        <end position="16"/>
    </location>
</feature>
<dbReference type="InterPro" id="IPR036908">
    <property type="entry name" value="RlpA-like_sf"/>
</dbReference>
<dbReference type="InParanoid" id="E9EBS9"/>
<organism evidence="3">
    <name type="scientific">Metarhizium acridum (strain CQMa 102)</name>
    <dbReference type="NCBI Taxonomy" id="655827"/>
    <lineage>
        <taxon>Eukaryota</taxon>
        <taxon>Fungi</taxon>
        <taxon>Dikarya</taxon>
        <taxon>Ascomycota</taxon>
        <taxon>Pezizomycotina</taxon>
        <taxon>Sordariomycetes</taxon>
        <taxon>Hypocreomycetidae</taxon>
        <taxon>Hypocreales</taxon>
        <taxon>Clavicipitaceae</taxon>
        <taxon>Metarhizium</taxon>
    </lineage>
</organism>
<dbReference type="HOGENOM" id="CLU_068309_1_0_1"/>
<dbReference type="eggNOG" id="ENOG502SNFG">
    <property type="taxonomic scope" value="Eukaryota"/>
</dbReference>
<evidence type="ECO:0000313" key="2">
    <source>
        <dbReference type="EMBL" id="EFY86638.1"/>
    </source>
</evidence>
<keyword evidence="3" id="KW-1185">Reference proteome</keyword>
<dbReference type="GeneID" id="19251638"/>
<dbReference type="OrthoDB" id="2564987at2759"/>
<dbReference type="EMBL" id="GL698542">
    <property type="protein sequence ID" value="EFY86638.1"/>
    <property type="molecule type" value="Genomic_DNA"/>
</dbReference>
<evidence type="ECO:0000313" key="3">
    <source>
        <dbReference type="Proteomes" id="UP000002499"/>
    </source>
</evidence>
<sequence length="163" mass="17646">MKLVPLLLATTASAAATIARGRGYGTYYYDVEQMQACGYDFAAENKGPVECSFTQPLPLGQMRTNYLVAMNHTELRDNLDKYCGKRVVVTVDGVRSALPLFIGDGCERCGGGLPDGAWDSVGAPGLDFSYTVLSELAPQACAAGHVDLSWEILDENLYHFTTH</sequence>